<accession>A0A8X6V0T4</accession>
<dbReference type="AlphaFoldDB" id="A0A8X6V0T4"/>
<protein>
    <submittedName>
        <fullName evidence="1">Uncharacterized protein</fullName>
    </submittedName>
</protein>
<dbReference type="EMBL" id="BMAU01021182">
    <property type="protein sequence ID" value="GFX94978.1"/>
    <property type="molecule type" value="Genomic_DNA"/>
</dbReference>
<keyword evidence="2" id="KW-1185">Reference proteome</keyword>
<evidence type="ECO:0000313" key="1">
    <source>
        <dbReference type="EMBL" id="GFX94978.1"/>
    </source>
</evidence>
<sequence>MLNHLRFDIFVLQETKLPVRLINTSNGCRPVKEHETTPLRIKGDREEVSNQLDNACSYWMKCPEFYCSRRVRPIIKQVQD</sequence>
<organism evidence="1 2">
    <name type="scientific">Trichonephila clavipes</name>
    <name type="common">Golden silk orbweaver</name>
    <name type="synonym">Nephila clavipes</name>
    <dbReference type="NCBI Taxonomy" id="2585209"/>
    <lineage>
        <taxon>Eukaryota</taxon>
        <taxon>Metazoa</taxon>
        <taxon>Ecdysozoa</taxon>
        <taxon>Arthropoda</taxon>
        <taxon>Chelicerata</taxon>
        <taxon>Arachnida</taxon>
        <taxon>Araneae</taxon>
        <taxon>Araneomorphae</taxon>
        <taxon>Entelegynae</taxon>
        <taxon>Araneoidea</taxon>
        <taxon>Nephilidae</taxon>
        <taxon>Trichonephila</taxon>
    </lineage>
</organism>
<evidence type="ECO:0000313" key="2">
    <source>
        <dbReference type="Proteomes" id="UP000887159"/>
    </source>
</evidence>
<reference evidence="1" key="1">
    <citation type="submission" date="2020-08" db="EMBL/GenBank/DDBJ databases">
        <title>Multicomponent nature underlies the extraordinary mechanical properties of spider dragline silk.</title>
        <authorList>
            <person name="Kono N."/>
            <person name="Nakamura H."/>
            <person name="Mori M."/>
            <person name="Yoshida Y."/>
            <person name="Ohtoshi R."/>
            <person name="Malay A.D."/>
            <person name="Moran D.A.P."/>
            <person name="Tomita M."/>
            <person name="Numata K."/>
            <person name="Arakawa K."/>
        </authorList>
    </citation>
    <scope>NUCLEOTIDE SEQUENCE</scope>
</reference>
<dbReference type="Proteomes" id="UP000887159">
    <property type="component" value="Unassembled WGS sequence"/>
</dbReference>
<proteinExistence type="predicted"/>
<comment type="caution">
    <text evidence="1">The sequence shown here is derived from an EMBL/GenBank/DDBJ whole genome shotgun (WGS) entry which is preliminary data.</text>
</comment>
<gene>
    <name evidence="1" type="ORF">TNCV_3046101</name>
</gene>
<name>A0A8X6V0T4_TRICX</name>